<comment type="caution">
    <text evidence="1">The sequence shown here is derived from an EMBL/GenBank/DDBJ whole genome shotgun (WGS) entry which is preliminary data.</text>
</comment>
<name>A0ABR2H5C6_9EUKA</name>
<sequence length="479" mass="54791">MFDLDINYYQKQADTILLEYLGEGSKKPESYHNIICILSTGQVFIHQVRNKKSDYFFSFNGETRNRQPEFISGNSLELTTQTNLSLFDFIAFSSSTTANCIYSFKPITATHLICAGLSPNKSLLYIYGMMYHEVPSFCVFTISLNSKDKFELSMVYSDSILGVSSVSLNPNGQSIYTIPRAISGFVSEIQLPFSSPSHYQHRMIPPIRFSGCVTKMNHILSSPTDKSNVLFITWSDDEMPEIALWTKFDDEKFECSMYRFTTSVFIKNISFHPSGKILGLVLTIQYRTIICIWSIQDDCFKQYNFSASRFGELISAKWGSSMTALKGESYIAIGTVGTIEHTVSTLKFWKHPQCEMTNFTDINQITRFYVNKNKELHVIDLADIDRRLGPISINPDQYPPFSFLKAKIKGENKMVLGMHLYRCCCCRMPLIHPLVSRTDDGLIEQCYCSRECQKKHWPIYIAAQQSSFIDAEMEFSTHS</sequence>
<evidence type="ECO:0000313" key="2">
    <source>
        <dbReference type="Proteomes" id="UP001470230"/>
    </source>
</evidence>
<organism evidence="1 2">
    <name type="scientific">Tritrichomonas musculus</name>
    <dbReference type="NCBI Taxonomy" id="1915356"/>
    <lineage>
        <taxon>Eukaryota</taxon>
        <taxon>Metamonada</taxon>
        <taxon>Parabasalia</taxon>
        <taxon>Tritrichomonadida</taxon>
        <taxon>Tritrichomonadidae</taxon>
        <taxon>Tritrichomonas</taxon>
    </lineage>
</organism>
<gene>
    <name evidence="1" type="ORF">M9Y10_027341</name>
</gene>
<evidence type="ECO:0000313" key="1">
    <source>
        <dbReference type="EMBL" id="KAK8841141.1"/>
    </source>
</evidence>
<dbReference type="EMBL" id="JAPFFF010000042">
    <property type="protein sequence ID" value="KAK8841141.1"/>
    <property type="molecule type" value="Genomic_DNA"/>
</dbReference>
<reference evidence="1 2" key="1">
    <citation type="submission" date="2024-04" db="EMBL/GenBank/DDBJ databases">
        <title>Tritrichomonas musculus Genome.</title>
        <authorList>
            <person name="Alves-Ferreira E."/>
            <person name="Grigg M."/>
            <person name="Lorenzi H."/>
            <person name="Galac M."/>
        </authorList>
    </citation>
    <scope>NUCLEOTIDE SEQUENCE [LARGE SCALE GENOMIC DNA]</scope>
    <source>
        <strain evidence="1 2">EAF2021</strain>
    </source>
</reference>
<accession>A0ABR2H5C6</accession>
<dbReference type="Proteomes" id="UP001470230">
    <property type="component" value="Unassembled WGS sequence"/>
</dbReference>
<evidence type="ECO:0008006" key="3">
    <source>
        <dbReference type="Google" id="ProtNLM"/>
    </source>
</evidence>
<proteinExistence type="predicted"/>
<protein>
    <recommendedName>
        <fullName evidence="3">Minichromosome loss protein Mcl1 middle region domain-containing protein</fullName>
    </recommendedName>
</protein>
<keyword evidence="2" id="KW-1185">Reference proteome</keyword>